<name>A0A512E0L3_9PROT</name>
<proteinExistence type="predicted"/>
<keyword evidence="2" id="KW-1185">Reference proteome</keyword>
<protein>
    <submittedName>
        <fullName evidence="1">Uncharacterized protein</fullName>
    </submittedName>
</protein>
<dbReference type="Pfam" id="PF11306">
    <property type="entry name" value="DUF3108"/>
    <property type="match status" value="1"/>
</dbReference>
<dbReference type="AlphaFoldDB" id="A0A512E0L3"/>
<comment type="caution">
    <text evidence="1">The sequence shown here is derived from an EMBL/GenBank/DDBJ whole genome shotgun (WGS) entry which is preliminary data.</text>
</comment>
<evidence type="ECO:0000313" key="2">
    <source>
        <dbReference type="Proteomes" id="UP000321523"/>
    </source>
</evidence>
<dbReference type="Proteomes" id="UP000321523">
    <property type="component" value="Unassembled WGS sequence"/>
</dbReference>
<dbReference type="EMBL" id="BJYZ01000038">
    <property type="protein sequence ID" value="GEO42271.1"/>
    <property type="molecule type" value="Genomic_DNA"/>
</dbReference>
<sequence>MKLDYDIYAGGLFLVSGEMKLDLQRDRYAAGVVAKGGRLVDLLSRWSYTASAGGRVENGVHVAPEEFRSFRSQRKRKRALNMDYDNAGNVSVTAEPPQSELSASAVAPEFRPGTLDPVSAMVGVIATGGTSGCAGTFPVFDGRRRYDVIVTSNGTDTLQKSSRNMHAGAAEKCTILLRPVAGFERDQDEEDFFRYGVDRTATAWFAKPLAGEPPVPVRIQVDLEWVSVVMNLVSATET</sequence>
<organism evidence="1 2">
    <name type="scientific">Skermanella aerolata</name>
    <dbReference type="NCBI Taxonomy" id="393310"/>
    <lineage>
        <taxon>Bacteria</taxon>
        <taxon>Pseudomonadati</taxon>
        <taxon>Pseudomonadota</taxon>
        <taxon>Alphaproteobacteria</taxon>
        <taxon>Rhodospirillales</taxon>
        <taxon>Azospirillaceae</taxon>
        <taxon>Skermanella</taxon>
    </lineage>
</organism>
<evidence type="ECO:0000313" key="1">
    <source>
        <dbReference type="EMBL" id="GEO42271.1"/>
    </source>
</evidence>
<dbReference type="InterPro" id="IPR021457">
    <property type="entry name" value="DUF3108"/>
</dbReference>
<accession>A0A512E0L3</accession>
<reference evidence="1 2" key="1">
    <citation type="submission" date="2019-07" db="EMBL/GenBank/DDBJ databases">
        <title>Whole genome shotgun sequence of Skermanella aerolata NBRC 106429.</title>
        <authorList>
            <person name="Hosoyama A."/>
            <person name="Uohara A."/>
            <person name="Ohji S."/>
            <person name="Ichikawa N."/>
        </authorList>
    </citation>
    <scope>NUCLEOTIDE SEQUENCE [LARGE SCALE GENOMIC DNA]</scope>
    <source>
        <strain evidence="1 2">NBRC 106429</strain>
    </source>
</reference>
<gene>
    <name evidence="1" type="ORF">SAE02_64190</name>
</gene>